<dbReference type="KEGG" id="nsh:GXM_02495"/>
<evidence type="ECO:0000313" key="2">
    <source>
        <dbReference type="EMBL" id="QFS45020.1"/>
    </source>
</evidence>
<protein>
    <submittedName>
        <fullName evidence="2">Uncharacterized protein</fullName>
    </submittedName>
</protein>
<evidence type="ECO:0000256" key="1">
    <source>
        <dbReference type="SAM" id="Phobius"/>
    </source>
</evidence>
<keyword evidence="3" id="KW-1185">Reference proteome</keyword>
<dbReference type="AlphaFoldDB" id="A0A5P8VXA9"/>
<keyword evidence="1" id="KW-1133">Transmembrane helix</keyword>
<dbReference type="Proteomes" id="UP000326678">
    <property type="component" value="Chromosome Gxm1"/>
</dbReference>
<accession>A0A5P8VXA9</accession>
<evidence type="ECO:0000313" key="3">
    <source>
        <dbReference type="Proteomes" id="UP000326678"/>
    </source>
</evidence>
<reference evidence="2 3" key="1">
    <citation type="submission" date="2019-10" db="EMBL/GenBank/DDBJ databases">
        <title>Genomic and transcriptomic insights into the perfect genentic adaptation of a filamentous nitrogen-fixing cyanobacterium to rice fields.</title>
        <authorList>
            <person name="Chen Z."/>
        </authorList>
    </citation>
    <scope>NUCLEOTIDE SEQUENCE [LARGE SCALE GENOMIC DNA]</scope>
    <source>
        <strain evidence="2">CCNUC1</strain>
    </source>
</reference>
<proteinExistence type="predicted"/>
<organism evidence="2 3">
    <name type="scientific">Nostoc sphaeroides CCNUC1</name>
    <dbReference type="NCBI Taxonomy" id="2653204"/>
    <lineage>
        <taxon>Bacteria</taxon>
        <taxon>Bacillati</taxon>
        <taxon>Cyanobacteriota</taxon>
        <taxon>Cyanophyceae</taxon>
        <taxon>Nostocales</taxon>
        <taxon>Nostocaceae</taxon>
        <taxon>Nostoc</taxon>
    </lineage>
</organism>
<feature type="transmembrane region" description="Helical" evidence="1">
    <location>
        <begin position="12"/>
        <end position="31"/>
    </location>
</feature>
<sequence length="55" mass="6341">MIPKVNATVHLLIRIFSIFIMMLHHASVRYLSQCSQAMPTAGYAYATKRRVENYP</sequence>
<name>A0A5P8VXA9_9NOSO</name>
<keyword evidence="1" id="KW-0472">Membrane</keyword>
<gene>
    <name evidence="2" type="ORF">GXM_02495</name>
</gene>
<dbReference type="EMBL" id="CP045226">
    <property type="protein sequence ID" value="QFS45020.1"/>
    <property type="molecule type" value="Genomic_DNA"/>
</dbReference>
<keyword evidence="1" id="KW-0812">Transmembrane</keyword>